<keyword evidence="1" id="KW-0378">Hydrolase</keyword>
<dbReference type="EMBL" id="CP032664">
    <property type="protein sequence ID" value="QQO82126.1"/>
    <property type="molecule type" value="Genomic_DNA"/>
</dbReference>
<dbReference type="RefSeq" id="WP_218997004.1">
    <property type="nucleotide sequence ID" value="NZ_CP032664.1"/>
</dbReference>
<gene>
    <name evidence="1" type="ORF">D7032_01975</name>
</gene>
<name>A0A7T8E974_9GAMM</name>
<protein>
    <submittedName>
        <fullName evidence="1">HNH endonuclease</fullName>
    </submittedName>
</protein>
<evidence type="ECO:0000313" key="1">
    <source>
        <dbReference type="EMBL" id="QQO82126.1"/>
    </source>
</evidence>
<keyword evidence="1" id="KW-0255">Endonuclease</keyword>
<sequence length="373" mass="42014">MKLTTDFSALWAAVHRMGKFETNFDLESDVSPDLELDKELSSTTGLDITLEDLELNCGVLSVKGRQVLLFIPDQGNSIDEVLAGESEGRKFHVADCKTLDSMRQRNRFGRYKATYNTGGVFKVYGISNQTGNSVEGEAELKVCKNCLSYLNYKGYQHGKGLPKSKIYSEFDISEFLSEYSTLFRSMPDRSSFIEKGGYSDDWADVSVKYRASVGFRCEQCGVDLNNHKNLLHTHHISGNKRENHPSNLKAFCLDCHRKQPHHDYMRVTHADMVLLNQLRNQQGLLQTSNWQEVRDMADKALDGLLRYYEKNQAPLPEVGFELIGSDQSVVAELEIAWPNKKKGIAISADDIATASKLGWHVLSVGEALNKMNQ</sequence>
<dbReference type="InterPro" id="IPR003615">
    <property type="entry name" value="HNH_nuc"/>
</dbReference>
<reference evidence="1" key="1">
    <citation type="submission" date="2018-09" db="EMBL/GenBank/DDBJ databases">
        <title>Genome sequencing and analysis.</title>
        <authorList>
            <person name="Huang Y.-T."/>
        </authorList>
    </citation>
    <scope>NUCLEOTIDE SEQUENCE</scope>
    <source>
        <strain evidence="1">HIDE</strain>
    </source>
</reference>
<keyword evidence="1" id="KW-0540">Nuclease</keyword>
<accession>A0A7T8E974</accession>
<dbReference type="AlphaFoldDB" id="A0A7T8E974"/>
<organism evidence="1">
    <name type="scientific">Shewanella algae</name>
    <dbReference type="NCBI Taxonomy" id="38313"/>
    <lineage>
        <taxon>Bacteria</taxon>
        <taxon>Pseudomonadati</taxon>
        <taxon>Pseudomonadota</taxon>
        <taxon>Gammaproteobacteria</taxon>
        <taxon>Alteromonadales</taxon>
        <taxon>Shewanellaceae</taxon>
        <taxon>Shewanella</taxon>
    </lineage>
</organism>
<dbReference type="CDD" id="cd00085">
    <property type="entry name" value="HNHc"/>
    <property type="match status" value="1"/>
</dbReference>
<proteinExistence type="predicted"/>
<dbReference type="GO" id="GO:0004519">
    <property type="term" value="F:endonuclease activity"/>
    <property type="evidence" value="ECO:0007669"/>
    <property type="project" value="UniProtKB-KW"/>
</dbReference>